<dbReference type="SUPFAM" id="SSF55909">
    <property type="entry name" value="Pentein"/>
    <property type="match status" value="1"/>
</dbReference>
<feature type="domain" description="Protein-arginine deiminase (PAD) N-terminal" evidence="11">
    <location>
        <begin position="1"/>
        <end position="113"/>
    </location>
</feature>
<evidence type="ECO:0000256" key="5">
    <source>
        <dbReference type="ARBA" id="ARBA00022801"/>
    </source>
</evidence>
<comment type="similarity">
    <text evidence="2 8">Belongs to the protein arginine deiminase family.</text>
</comment>
<evidence type="ECO:0000256" key="4">
    <source>
        <dbReference type="ARBA" id="ARBA00022490"/>
    </source>
</evidence>
<dbReference type="EC" id="3.5.3.15" evidence="3 8"/>
<evidence type="ECO:0000256" key="1">
    <source>
        <dbReference type="ARBA" id="ARBA00004496"/>
    </source>
</evidence>
<evidence type="ECO:0000259" key="12">
    <source>
        <dbReference type="Pfam" id="PF08527"/>
    </source>
</evidence>
<dbReference type="InterPro" id="IPR013530">
    <property type="entry name" value="PAD_C"/>
</dbReference>
<dbReference type="InterPro" id="IPR004303">
    <property type="entry name" value="PAD"/>
</dbReference>
<dbReference type="InterPro" id="IPR036556">
    <property type="entry name" value="PAD_central_sf"/>
</dbReference>
<dbReference type="InterPro" id="IPR008972">
    <property type="entry name" value="Cupredoxin"/>
</dbReference>
<dbReference type="InParanoid" id="A0A6P7ZGN8"/>
<dbReference type="InterPro" id="IPR038685">
    <property type="entry name" value="PAD_N_sf"/>
</dbReference>
<feature type="active site" evidence="9">
    <location>
        <position position="350"/>
    </location>
</feature>
<gene>
    <name evidence="14" type="primary">LOC115482654</name>
</gene>
<dbReference type="InterPro" id="IPR013733">
    <property type="entry name" value="Prot_Arg_deaminase_cen_dom"/>
</dbReference>
<dbReference type="FunFam" id="2.60.40.1700:FF:000001">
    <property type="entry name" value="Protein-arginine deiminase type-2"/>
    <property type="match status" value="1"/>
</dbReference>
<dbReference type="GO" id="GO:0005737">
    <property type="term" value="C:cytoplasm"/>
    <property type="evidence" value="ECO:0007669"/>
    <property type="project" value="UniProtKB-SubCell"/>
</dbReference>
<feature type="domain" description="Protein-arginine deiminase C-terminal" evidence="10">
    <location>
        <begin position="284"/>
        <end position="659"/>
    </location>
</feature>
<protein>
    <recommendedName>
        <fullName evidence="3 8">Protein-arginine deiminase</fullName>
        <ecNumber evidence="3 8">3.5.3.15</ecNumber>
    </recommendedName>
</protein>
<evidence type="ECO:0000259" key="11">
    <source>
        <dbReference type="Pfam" id="PF08526"/>
    </source>
</evidence>
<feature type="domain" description="Protein-arginine deiminase (PAD) central" evidence="12">
    <location>
        <begin position="115"/>
        <end position="273"/>
    </location>
</feature>
<dbReference type="Pfam" id="PF08527">
    <property type="entry name" value="PAD_M"/>
    <property type="match status" value="1"/>
</dbReference>
<dbReference type="PANTHER" id="PTHR10837:SF11">
    <property type="entry name" value="PROTEIN-ARGININE DEIMINASE TYPE-1"/>
    <property type="match status" value="1"/>
</dbReference>
<dbReference type="Gene3D" id="3.75.10.10">
    <property type="entry name" value="L-arginine/glycine Amidinotransferase, Chain A"/>
    <property type="match status" value="1"/>
</dbReference>
<dbReference type="FunFam" id="3.75.10.10:FF:000003">
    <property type="entry name" value="Protein-arginine deiminase type-2"/>
    <property type="match status" value="1"/>
</dbReference>
<dbReference type="FunCoup" id="A0A6P7ZGN8">
    <property type="interactions" value="112"/>
</dbReference>
<feature type="active site" evidence="9">
    <location>
        <position position="473"/>
    </location>
</feature>
<sequence length="662" mass="74258">MSQRRQIHLSCQQPTYVVSAVGAELILEIYECMPSDADSFDIHGSPEVHISIAYDGEIVSQSTGKEKWSLHKGVEVLVSMQISSKNIGDHMVKVSYYRGEEDSALDSAIVYLTSVVVSLDIDANRDGELNRQRVDKASWTWGPEGQGAVLLVNCDRDNASSSAMDGADRIVSGEEDLKDMSRMVLSIQSPTALFSNHKLLLHVSLSDADKLRLFYKFVAVSGSKFKHVLGEEKLYYEVEPASGDETHTFYVEGLKFPSANFSGLVYIGITLLDCSLEGVPGSPLFTDKVVFRVAPWIMTPNILDPVEVFVCRISINPTFLQQLTDLVTNARCRLTICEDIDNRGDRWIQDEMEFGYIEAPHKHFPVVLDSPAQRGLTGFPFKKLLGPDFGYATTHPELNLPVSSLDSFGNLEVSPPVTVNGKEYPLGRIIIGSSFPMLAGRRMIKNVTDFLYAQQVQAPIELFSDWLYVGHVDEFLTFVPAPGKKGFRLLLSSPTSCYQLFQEKQQQGYGDVSIFQGLNVIHRTISEILADDDMKKENIYTQRCIDWNRAILKEQLGLTEKDIIDIPALFTLDKQKYANALFPSLVNMIVLGKNLGIPKPYGPIINGRCCLEEKVSSLLEPLDLRCTFLDDFYSYHEFQGEVHCGTNVLRKPSSYKWWHMIP</sequence>
<dbReference type="Pfam" id="PF03068">
    <property type="entry name" value="PAD"/>
    <property type="match status" value="1"/>
</dbReference>
<evidence type="ECO:0000256" key="8">
    <source>
        <dbReference type="PIRNR" id="PIRNR001247"/>
    </source>
</evidence>
<keyword evidence="13" id="KW-1185">Reference proteome</keyword>
<dbReference type="GeneID" id="115482654"/>
<accession>A0A6P7ZGN8</accession>
<evidence type="ECO:0000256" key="3">
    <source>
        <dbReference type="ARBA" id="ARBA00012200"/>
    </source>
</evidence>
<dbReference type="Gene3D" id="2.60.40.1860">
    <property type="entry name" value="Protein-arginine deiminase, N-terminal domain"/>
    <property type="match status" value="1"/>
</dbReference>
<evidence type="ECO:0000256" key="6">
    <source>
        <dbReference type="ARBA" id="ARBA00022837"/>
    </source>
</evidence>
<dbReference type="Gene3D" id="2.60.40.1700">
    <property type="entry name" value="Protein-arginine deiminase, central domain"/>
    <property type="match status" value="1"/>
</dbReference>
<comment type="subcellular location">
    <subcellularLocation>
        <location evidence="1 8">Cytoplasm</location>
    </subcellularLocation>
</comment>
<keyword evidence="6 8" id="KW-0106">Calcium</keyword>
<organism evidence="13 14">
    <name type="scientific">Microcaecilia unicolor</name>
    <dbReference type="NCBI Taxonomy" id="1415580"/>
    <lineage>
        <taxon>Eukaryota</taxon>
        <taxon>Metazoa</taxon>
        <taxon>Chordata</taxon>
        <taxon>Craniata</taxon>
        <taxon>Vertebrata</taxon>
        <taxon>Euteleostomi</taxon>
        <taxon>Amphibia</taxon>
        <taxon>Gymnophiona</taxon>
        <taxon>Siphonopidae</taxon>
        <taxon>Microcaecilia</taxon>
    </lineage>
</organism>
<evidence type="ECO:0000259" key="10">
    <source>
        <dbReference type="Pfam" id="PF03068"/>
    </source>
</evidence>
<dbReference type="InterPro" id="IPR013732">
    <property type="entry name" value="PAD_N"/>
</dbReference>
<reference evidence="14" key="1">
    <citation type="submission" date="2025-08" db="UniProtKB">
        <authorList>
            <consortium name="RefSeq"/>
        </authorList>
    </citation>
    <scope>IDENTIFICATION</scope>
</reference>
<name>A0A6P7ZGN8_9AMPH</name>
<evidence type="ECO:0000313" key="13">
    <source>
        <dbReference type="Proteomes" id="UP000515156"/>
    </source>
</evidence>
<dbReference type="PANTHER" id="PTHR10837">
    <property type="entry name" value="PEPTIDYLARGININE DEIMINASE"/>
    <property type="match status" value="1"/>
</dbReference>
<evidence type="ECO:0000313" key="14">
    <source>
        <dbReference type="RefSeq" id="XP_030078472.1"/>
    </source>
</evidence>
<dbReference type="RefSeq" id="XP_030078472.1">
    <property type="nucleotide sequence ID" value="XM_030222612.1"/>
</dbReference>
<dbReference type="KEGG" id="muo:115482654"/>
<comment type="function">
    <text evidence="8">Catalyzes the deimination of arginine residues of proteins.</text>
</comment>
<keyword evidence="5 8" id="KW-0378">Hydrolase</keyword>
<dbReference type="SUPFAM" id="SSF110083">
    <property type="entry name" value="Peptidylarginine deiminase Pad4, middle domain"/>
    <property type="match status" value="1"/>
</dbReference>
<proteinExistence type="inferred from homology"/>
<dbReference type="PIRSF" id="PIRSF001247">
    <property type="entry name" value="Protein-arginine_deiminase"/>
    <property type="match status" value="1"/>
</dbReference>
<dbReference type="OrthoDB" id="5102063at2759"/>
<dbReference type="GO" id="GO:0005509">
    <property type="term" value="F:calcium ion binding"/>
    <property type="evidence" value="ECO:0007669"/>
    <property type="project" value="UniProtKB-UniRule"/>
</dbReference>
<dbReference type="AlphaFoldDB" id="A0A6P7ZGN8"/>
<evidence type="ECO:0000256" key="7">
    <source>
        <dbReference type="ARBA" id="ARBA00048487"/>
    </source>
</evidence>
<dbReference type="GO" id="GO:0004668">
    <property type="term" value="F:protein-arginine deiminase activity"/>
    <property type="evidence" value="ECO:0007669"/>
    <property type="project" value="UniProtKB-UniRule"/>
</dbReference>
<dbReference type="GO" id="GO:0005634">
    <property type="term" value="C:nucleus"/>
    <property type="evidence" value="ECO:0007669"/>
    <property type="project" value="TreeGrafter"/>
</dbReference>
<evidence type="ECO:0000256" key="2">
    <source>
        <dbReference type="ARBA" id="ARBA00008166"/>
    </source>
</evidence>
<dbReference type="SUPFAM" id="SSF49503">
    <property type="entry name" value="Cupredoxins"/>
    <property type="match status" value="1"/>
</dbReference>
<comment type="cofactor">
    <cofactor evidence="8">
        <name>Ca(2+)</name>
        <dbReference type="ChEBI" id="CHEBI:29108"/>
    </cofactor>
</comment>
<keyword evidence="4 8" id="KW-0963">Cytoplasm</keyword>
<feature type="active site" evidence="9">
    <location>
        <position position="471"/>
    </location>
</feature>
<feature type="active site" evidence="9">
    <location>
        <position position="644"/>
    </location>
</feature>
<dbReference type="Proteomes" id="UP000515156">
    <property type="component" value="Chromosome 13"/>
</dbReference>
<dbReference type="Pfam" id="PF08526">
    <property type="entry name" value="PAD_N"/>
    <property type="match status" value="1"/>
</dbReference>
<evidence type="ECO:0000256" key="9">
    <source>
        <dbReference type="PIRSR" id="PIRSR001247-1"/>
    </source>
</evidence>
<comment type="catalytic activity">
    <reaction evidence="7 8">
        <text>L-arginyl-[protein] + H2O = L-citrullyl-[protein] + NH4(+)</text>
        <dbReference type="Rhea" id="RHEA:18089"/>
        <dbReference type="Rhea" id="RHEA-COMP:10532"/>
        <dbReference type="Rhea" id="RHEA-COMP:10588"/>
        <dbReference type="ChEBI" id="CHEBI:15377"/>
        <dbReference type="ChEBI" id="CHEBI:28938"/>
        <dbReference type="ChEBI" id="CHEBI:29965"/>
        <dbReference type="ChEBI" id="CHEBI:83397"/>
        <dbReference type="EC" id="3.5.3.15"/>
    </reaction>
</comment>